<reference evidence="1 2" key="1">
    <citation type="journal article" date="2020" name="FEMS Microbiol. Ecol.">
        <title>Temporal dynamics of bacterial communities during seed development and maturation.</title>
        <authorList>
            <person name="Chesneau G."/>
            <person name="Torres-Cortes G."/>
            <person name="Briand M."/>
            <person name="Darrasse A."/>
            <person name="Preveaux A."/>
            <person name="Marais C."/>
            <person name="Jacques M.A."/>
            <person name="Shade A."/>
            <person name="Barret M."/>
        </authorList>
    </citation>
    <scope>NUCLEOTIDE SEQUENCE [LARGE SCALE GENOMIC DNA]</scope>
    <source>
        <strain evidence="1 2">CFBP13723</strain>
    </source>
</reference>
<name>A0ABR9A8B2_9PSED</name>
<comment type="caution">
    <text evidence="1">The sequence shown here is derived from an EMBL/GenBank/DDBJ whole genome shotgun (WGS) entry which is preliminary data.</text>
</comment>
<gene>
    <name evidence="1" type="ORF">IFT62_14175</name>
</gene>
<dbReference type="Proteomes" id="UP000625247">
    <property type="component" value="Unassembled WGS sequence"/>
</dbReference>
<accession>A0ABR9A8B2</accession>
<organism evidence="1 2">
    <name type="scientific">Pseudomonas lutea</name>
    <dbReference type="NCBI Taxonomy" id="243924"/>
    <lineage>
        <taxon>Bacteria</taxon>
        <taxon>Pseudomonadati</taxon>
        <taxon>Pseudomonadota</taxon>
        <taxon>Gammaproteobacteria</taxon>
        <taxon>Pseudomonadales</taxon>
        <taxon>Pseudomonadaceae</taxon>
        <taxon>Pseudomonas</taxon>
    </lineage>
</organism>
<dbReference type="EMBL" id="JACYNP010000006">
    <property type="protein sequence ID" value="MBD8122367.1"/>
    <property type="molecule type" value="Genomic_DNA"/>
</dbReference>
<evidence type="ECO:0000313" key="2">
    <source>
        <dbReference type="Proteomes" id="UP000625247"/>
    </source>
</evidence>
<keyword evidence="2" id="KW-1185">Reference proteome</keyword>
<sequence length="88" mass="10019">MAATEIKYGYKIEGLMRGTVEEDGEVNMYLNAGDQVFVRAALFKVVRKTFDREKNFFYAELTPDLEGLPDTDILVSFRSTPSMDDLLD</sequence>
<proteinExistence type="predicted"/>
<protein>
    <submittedName>
        <fullName evidence="1">Uncharacterized protein</fullName>
    </submittedName>
</protein>
<evidence type="ECO:0000313" key="1">
    <source>
        <dbReference type="EMBL" id="MBD8122367.1"/>
    </source>
</evidence>
<dbReference type="RefSeq" id="WP_191944595.1">
    <property type="nucleotide sequence ID" value="NZ_JACYNP010000006.1"/>
</dbReference>